<name>A0ABW3U6L7_9GAMM</name>
<dbReference type="InterPro" id="IPR009594">
    <property type="entry name" value="Tscrpt_reg_HTH_AraC_N"/>
</dbReference>
<evidence type="ECO:0000259" key="3">
    <source>
        <dbReference type="PROSITE" id="PS01124"/>
    </source>
</evidence>
<accession>A0ABW3U6L7</accession>
<dbReference type="PANTHER" id="PTHR43436">
    <property type="entry name" value="ARAC-FAMILY TRANSCRIPTIONAL REGULATOR"/>
    <property type="match status" value="1"/>
</dbReference>
<organism evidence="4 5">
    <name type="scientific">Microbulbifer celer</name>
    <dbReference type="NCBI Taxonomy" id="435905"/>
    <lineage>
        <taxon>Bacteria</taxon>
        <taxon>Pseudomonadati</taxon>
        <taxon>Pseudomonadota</taxon>
        <taxon>Gammaproteobacteria</taxon>
        <taxon>Cellvibrionales</taxon>
        <taxon>Microbulbiferaceae</taxon>
        <taxon>Microbulbifer</taxon>
    </lineage>
</organism>
<dbReference type="Pfam" id="PF06719">
    <property type="entry name" value="AraC_N"/>
    <property type="match status" value="1"/>
</dbReference>
<gene>
    <name evidence="4" type="ORF">ACFQ2X_00500</name>
</gene>
<dbReference type="Proteomes" id="UP001597264">
    <property type="component" value="Unassembled WGS sequence"/>
</dbReference>
<keyword evidence="1" id="KW-0805">Transcription regulation</keyword>
<dbReference type="Gene3D" id="1.10.10.60">
    <property type="entry name" value="Homeodomain-like"/>
    <property type="match status" value="1"/>
</dbReference>
<dbReference type="SUPFAM" id="SSF46689">
    <property type="entry name" value="Homeodomain-like"/>
    <property type="match status" value="2"/>
</dbReference>
<dbReference type="EMBL" id="JBHTLR010000003">
    <property type="protein sequence ID" value="MFD1215065.1"/>
    <property type="molecule type" value="Genomic_DNA"/>
</dbReference>
<sequence length="320" mass="35575">MAGEQRGNAVERELEIARKGLVRNILRWVPEVGMMNPSVLAGVGLIRSDEATTSCISSVYEPSLGFIVQGEKSLQLGDKEITYGPLNYLASSVHLPVSARVVKALPEQPYLAVKLVVEPKEVTDLILELGEQTPALEADFHCPEVNCGLCMAQMDIGLLNAVIRLLNLLDSPTDVPVLAPLARKEILYRVLMGEMGARIRKFAVADSQANRISRVIALLKDHFAEPLRIRELADRANMSESSLYHSFKQITRMSPLQFQKKLRLHEARRLMLSEGLEAASASYRVGYESPSHFSREYSRMFGAPPRADVNKLRGEQRVPA</sequence>
<reference evidence="5" key="1">
    <citation type="journal article" date="2019" name="Int. J. Syst. Evol. Microbiol.">
        <title>The Global Catalogue of Microorganisms (GCM) 10K type strain sequencing project: providing services to taxonomists for standard genome sequencing and annotation.</title>
        <authorList>
            <consortium name="The Broad Institute Genomics Platform"/>
            <consortium name="The Broad Institute Genome Sequencing Center for Infectious Disease"/>
            <person name="Wu L."/>
            <person name="Ma J."/>
        </authorList>
    </citation>
    <scope>NUCLEOTIDE SEQUENCE [LARGE SCALE GENOMIC DNA]</scope>
    <source>
        <strain evidence="5">CCUG 54356</strain>
    </source>
</reference>
<evidence type="ECO:0000256" key="1">
    <source>
        <dbReference type="ARBA" id="ARBA00023015"/>
    </source>
</evidence>
<evidence type="ECO:0000313" key="5">
    <source>
        <dbReference type="Proteomes" id="UP001597264"/>
    </source>
</evidence>
<comment type="caution">
    <text evidence="4">The sequence shown here is derived from an EMBL/GenBank/DDBJ whole genome shotgun (WGS) entry which is preliminary data.</text>
</comment>
<evidence type="ECO:0000313" key="4">
    <source>
        <dbReference type="EMBL" id="MFD1215065.1"/>
    </source>
</evidence>
<keyword evidence="2" id="KW-0804">Transcription</keyword>
<dbReference type="SMART" id="SM00342">
    <property type="entry name" value="HTH_ARAC"/>
    <property type="match status" value="1"/>
</dbReference>
<dbReference type="PANTHER" id="PTHR43436:SF1">
    <property type="entry name" value="TRANSCRIPTIONAL REGULATORY PROTEIN"/>
    <property type="match status" value="1"/>
</dbReference>
<keyword evidence="5" id="KW-1185">Reference proteome</keyword>
<dbReference type="InterPro" id="IPR018060">
    <property type="entry name" value="HTH_AraC"/>
</dbReference>
<dbReference type="PROSITE" id="PS01124">
    <property type="entry name" value="HTH_ARAC_FAMILY_2"/>
    <property type="match status" value="1"/>
</dbReference>
<evidence type="ECO:0000256" key="2">
    <source>
        <dbReference type="ARBA" id="ARBA00023163"/>
    </source>
</evidence>
<dbReference type="RefSeq" id="WP_230435356.1">
    <property type="nucleotide sequence ID" value="NZ_CP087715.1"/>
</dbReference>
<dbReference type="InterPro" id="IPR009057">
    <property type="entry name" value="Homeodomain-like_sf"/>
</dbReference>
<proteinExistence type="predicted"/>
<protein>
    <submittedName>
        <fullName evidence="4">AraC family transcriptional regulator</fullName>
    </submittedName>
</protein>
<feature type="domain" description="HTH araC/xylS-type" evidence="3">
    <location>
        <begin position="213"/>
        <end position="311"/>
    </location>
</feature>
<dbReference type="Pfam" id="PF12833">
    <property type="entry name" value="HTH_18"/>
    <property type="match status" value="1"/>
</dbReference>